<organism evidence="1 2">
    <name type="scientific">Hylemonella gracilis ATCC 19624</name>
    <dbReference type="NCBI Taxonomy" id="887062"/>
    <lineage>
        <taxon>Bacteria</taxon>
        <taxon>Pseudomonadati</taxon>
        <taxon>Pseudomonadota</taxon>
        <taxon>Betaproteobacteria</taxon>
        <taxon>Burkholderiales</taxon>
        <taxon>Comamonadaceae</taxon>
        <taxon>Hylemonella</taxon>
    </lineage>
</organism>
<reference evidence="1 2" key="1">
    <citation type="journal article" date="2011" name="EMBO J.">
        <title>Structural diversity of bacterial flagellar motors.</title>
        <authorList>
            <person name="Chen S."/>
            <person name="Beeby M."/>
            <person name="Murphy G.E."/>
            <person name="Leadbetter J.R."/>
            <person name="Hendrixson D.R."/>
            <person name="Briegel A."/>
            <person name="Li Z."/>
            <person name="Shi J."/>
            <person name="Tocheva E.I."/>
            <person name="Muller A."/>
            <person name="Dobro M.J."/>
            <person name="Jensen G.J."/>
        </authorList>
    </citation>
    <scope>NUCLEOTIDE SEQUENCE [LARGE SCALE GENOMIC DNA]</scope>
    <source>
        <strain evidence="1 2">ATCC 19624</strain>
    </source>
</reference>
<gene>
    <name evidence="1" type="ORF">HGR_07056</name>
</gene>
<accession>F3KSI2</accession>
<sequence length="44" mass="4778">MAKVIFKGLTKNTAQVIKLFALSRLGMARKKLMATMGVVRVQGA</sequence>
<protein>
    <submittedName>
        <fullName evidence="1">Transposase, IS4 family protein</fullName>
    </submittedName>
</protein>
<keyword evidence="2" id="KW-1185">Reference proteome</keyword>
<evidence type="ECO:0000313" key="1">
    <source>
        <dbReference type="EMBL" id="EGI77259.1"/>
    </source>
</evidence>
<evidence type="ECO:0000313" key="2">
    <source>
        <dbReference type="Proteomes" id="UP000016368"/>
    </source>
</evidence>
<dbReference type="EMBL" id="AEGR01000051">
    <property type="protein sequence ID" value="EGI77259.1"/>
    <property type="molecule type" value="Genomic_DNA"/>
</dbReference>
<dbReference type="Proteomes" id="UP000016368">
    <property type="component" value="Unassembled WGS sequence"/>
</dbReference>
<proteinExistence type="predicted"/>
<comment type="caution">
    <text evidence="1">The sequence shown here is derived from an EMBL/GenBank/DDBJ whole genome shotgun (WGS) entry which is preliminary data.</text>
</comment>
<dbReference type="AlphaFoldDB" id="F3KSI2"/>
<name>F3KSI2_9BURK</name>